<evidence type="ECO:0000259" key="7">
    <source>
        <dbReference type="PROSITE" id="PS50114"/>
    </source>
</evidence>
<dbReference type="Proteomes" id="UP000807306">
    <property type="component" value="Unassembled WGS sequence"/>
</dbReference>
<dbReference type="GO" id="GO:0000122">
    <property type="term" value="P:negative regulation of transcription by RNA polymerase II"/>
    <property type="evidence" value="ECO:0007669"/>
    <property type="project" value="TreeGrafter"/>
</dbReference>
<evidence type="ECO:0000256" key="3">
    <source>
        <dbReference type="ARBA" id="ARBA00022771"/>
    </source>
</evidence>
<evidence type="ECO:0000256" key="1">
    <source>
        <dbReference type="ARBA" id="ARBA00004123"/>
    </source>
</evidence>
<accession>A0A9P6JI21</accession>
<comment type="caution">
    <text evidence="8">The sequence shown here is derived from an EMBL/GenBank/DDBJ whole genome shotgun (WGS) entry which is preliminary data.</text>
</comment>
<evidence type="ECO:0000313" key="8">
    <source>
        <dbReference type="EMBL" id="KAF9521689.1"/>
    </source>
</evidence>
<protein>
    <recommendedName>
        <fullName evidence="7">GATA-type domain-containing protein</fullName>
    </recommendedName>
</protein>
<keyword evidence="4" id="KW-0862">Zinc</keyword>
<proteinExistence type="predicted"/>
<comment type="subcellular location">
    <subcellularLocation>
        <location evidence="1">Nucleus</location>
    </subcellularLocation>
</comment>
<dbReference type="OrthoDB" id="515401at2759"/>
<reference evidence="8" key="1">
    <citation type="submission" date="2020-11" db="EMBL/GenBank/DDBJ databases">
        <authorList>
            <consortium name="DOE Joint Genome Institute"/>
            <person name="Ahrendt S."/>
            <person name="Riley R."/>
            <person name="Andreopoulos W."/>
            <person name="Labutti K."/>
            <person name="Pangilinan J."/>
            <person name="Ruiz-Duenas F.J."/>
            <person name="Barrasa J.M."/>
            <person name="Sanchez-Garcia M."/>
            <person name="Camarero S."/>
            <person name="Miyauchi S."/>
            <person name="Serrano A."/>
            <person name="Linde D."/>
            <person name="Babiker R."/>
            <person name="Drula E."/>
            <person name="Ayuso-Fernandez I."/>
            <person name="Pacheco R."/>
            <person name="Padilla G."/>
            <person name="Ferreira P."/>
            <person name="Barriuso J."/>
            <person name="Kellner H."/>
            <person name="Castanera R."/>
            <person name="Alfaro M."/>
            <person name="Ramirez L."/>
            <person name="Pisabarro A.G."/>
            <person name="Kuo A."/>
            <person name="Tritt A."/>
            <person name="Lipzen A."/>
            <person name="He G."/>
            <person name="Yan M."/>
            <person name="Ng V."/>
            <person name="Cullen D."/>
            <person name="Martin F."/>
            <person name="Rosso M.-N."/>
            <person name="Henrissat B."/>
            <person name="Hibbett D."/>
            <person name="Martinez A.T."/>
            <person name="Grigoriev I.V."/>
        </authorList>
    </citation>
    <scope>NUCLEOTIDE SEQUENCE</scope>
    <source>
        <strain evidence="8">CBS 506.95</strain>
    </source>
</reference>
<dbReference type="InterPro" id="IPR039355">
    <property type="entry name" value="Transcription_factor_GATA"/>
</dbReference>
<dbReference type="AlphaFoldDB" id="A0A9P6JI21"/>
<keyword evidence="9" id="KW-1185">Reference proteome</keyword>
<keyword evidence="3 6" id="KW-0863">Zinc-finger</keyword>
<evidence type="ECO:0000256" key="5">
    <source>
        <dbReference type="ARBA" id="ARBA00023242"/>
    </source>
</evidence>
<keyword evidence="5" id="KW-0539">Nucleus</keyword>
<dbReference type="Gene3D" id="3.30.50.10">
    <property type="entry name" value="Erythroid Transcription Factor GATA-1, subunit A"/>
    <property type="match status" value="2"/>
</dbReference>
<evidence type="ECO:0000256" key="2">
    <source>
        <dbReference type="ARBA" id="ARBA00022723"/>
    </source>
</evidence>
<organism evidence="8 9">
    <name type="scientific">Crepidotus variabilis</name>
    <dbReference type="NCBI Taxonomy" id="179855"/>
    <lineage>
        <taxon>Eukaryota</taxon>
        <taxon>Fungi</taxon>
        <taxon>Dikarya</taxon>
        <taxon>Basidiomycota</taxon>
        <taxon>Agaricomycotina</taxon>
        <taxon>Agaricomycetes</taxon>
        <taxon>Agaricomycetidae</taxon>
        <taxon>Agaricales</taxon>
        <taxon>Agaricineae</taxon>
        <taxon>Crepidotaceae</taxon>
        <taxon>Crepidotus</taxon>
    </lineage>
</organism>
<name>A0A9P6JI21_9AGAR</name>
<dbReference type="InterPro" id="IPR000679">
    <property type="entry name" value="Znf_GATA"/>
</dbReference>
<dbReference type="GO" id="GO:0000981">
    <property type="term" value="F:DNA-binding transcription factor activity, RNA polymerase II-specific"/>
    <property type="evidence" value="ECO:0007669"/>
    <property type="project" value="TreeGrafter"/>
</dbReference>
<evidence type="ECO:0000256" key="6">
    <source>
        <dbReference type="PROSITE-ProRule" id="PRU00094"/>
    </source>
</evidence>
<dbReference type="SUPFAM" id="SSF57716">
    <property type="entry name" value="Glucocorticoid receptor-like (DNA-binding domain)"/>
    <property type="match status" value="2"/>
</dbReference>
<dbReference type="EMBL" id="MU158002">
    <property type="protein sequence ID" value="KAF9521689.1"/>
    <property type="molecule type" value="Genomic_DNA"/>
</dbReference>
<sequence>SNCGATHTPFWRRGLNDELNRNACGLNYKLTVDVVGRSRRHSFTQKKWPVFTENQVVRPSVAAQCYNCHTMATPLWRKDDEAKTVCNA</sequence>
<feature type="domain" description="GATA-type" evidence="7">
    <location>
        <begin position="59"/>
        <end position="88"/>
    </location>
</feature>
<dbReference type="GO" id="GO:0045944">
    <property type="term" value="P:positive regulation of transcription by RNA polymerase II"/>
    <property type="evidence" value="ECO:0007669"/>
    <property type="project" value="TreeGrafter"/>
</dbReference>
<feature type="non-terminal residue" evidence="8">
    <location>
        <position position="1"/>
    </location>
</feature>
<dbReference type="GO" id="GO:0005634">
    <property type="term" value="C:nucleus"/>
    <property type="evidence" value="ECO:0007669"/>
    <property type="project" value="UniProtKB-SubCell"/>
</dbReference>
<dbReference type="Pfam" id="PF00320">
    <property type="entry name" value="GATA"/>
    <property type="match status" value="2"/>
</dbReference>
<dbReference type="GO" id="GO:0008270">
    <property type="term" value="F:zinc ion binding"/>
    <property type="evidence" value="ECO:0007669"/>
    <property type="project" value="UniProtKB-KW"/>
</dbReference>
<dbReference type="PANTHER" id="PTHR10071:SF281">
    <property type="entry name" value="BOX A-BINDING FACTOR-RELATED"/>
    <property type="match status" value="1"/>
</dbReference>
<evidence type="ECO:0000313" key="9">
    <source>
        <dbReference type="Proteomes" id="UP000807306"/>
    </source>
</evidence>
<evidence type="ECO:0000256" key="4">
    <source>
        <dbReference type="ARBA" id="ARBA00022833"/>
    </source>
</evidence>
<dbReference type="PROSITE" id="PS50114">
    <property type="entry name" value="GATA_ZN_FINGER_2"/>
    <property type="match status" value="2"/>
</dbReference>
<dbReference type="PANTHER" id="PTHR10071">
    <property type="entry name" value="TRANSCRIPTION FACTOR GATA FAMILY MEMBER"/>
    <property type="match status" value="1"/>
</dbReference>
<feature type="domain" description="GATA-type" evidence="7">
    <location>
        <begin position="1"/>
        <end position="30"/>
    </location>
</feature>
<dbReference type="GO" id="GO:0000978">
    <property type="term" value="F:RNA polymerase II cis-regulatory region sequence-specific DNA binding"/>
    <property type="evidence" value="ECO:0007669"/>
    <property type="project" value="TreeGrafter"/>
</dbReference>
<gene>
    <name evidence="8" type="ORF">CPB83DRAFT_922596</name>
</gene>
<dbReference type="InterPro" id="IPR013088">
    <property type="entry name" value="Znf_NHR/GATA"/>
</dbReference>
<keyword evidence="2" id="KW-0479">Metal-binding</keyword>